<dbReference type="InterPro" id="IPR015958">
    <property type="entry name" value="Trk1_fungi"/>
</dbReference>
<feature type="compositionally biased region" description="Acidic residues" evidence="8">
    <location>
        <begin position="704"/>
        <end position="713"/>
    </location>
</feature>
<feature type="region of interest" description="Disordered" evidence="8">
    <location>
        <begin position="542"/>
        <end position="564"/>
    </location>
</feature>
<evidence type="ECO:0000313" key="10">
    <source>
        <dbReference type="Proteomes" id="UP001326199"/>
    </source>
</evidence>
<feature type="transmembrane region" description="Helical" evidence="7">
    <location>
        <begin position="93"/>
        <end position="112"/>
    </location>
</feature>
<keyword evidence="7" id="KW-0630">Potassium</keyword>
<comment type="similarity">
    <text evidence="7">Belongs to the TrkH potassium transport family.</text>
</comment>
<evidence type="ECO:0000256" key="7">
    <source>
        <dbReference type="PIRNR" id="PIRNR002450"/>
    </source>
</evidence>
<feature type="transmembrane region" description="Helical" evidence="7">
    <location>
        <begin position="301"/>
        <end position="325"/>
    </location>
</feature>
<keyword evidence="7" id="KW-0633">Potassium transport</keyword>
<keyword evidence="4 7" id="KW-1133">Transmembrane helix</keyword>
<dbReference type="Proteomes" id="UP001326199">
    <property type="component" value="Unassembled WGS sequence"/>
</dbReference>
<dbReference type="PANTHER" id="PTHR31064:SF37">
    <property type="entry name" value="TRANSPORTER, PUTATIVE (EUROFUNG)-RELATED"/>
    <property type="match status" value="1"/>
</dbReference>
<keyword evidence="10" id="KW-1185">Reference proteome</keyword>
<feature type="transmembrane region" description="Helical" evidence="7">
    <location>
        <begin position="639"/>
        <end position="660"/>
    </location>
</feature>
<dbReference type="RefSeq" id="XP_062764379.1">
    <property type="nucleotide sequence ID" value="XM_062913120.1"/>
</dbReference>
<comment type="subcellular location">
    <subcellularLocation>
        <location evidence="1">Membrane</location>
        <topology evidence="1">Multi-pass membrane protein</topology>
    </subcellularLocation>
</comment>
<name>A0ABR0H8N6_9PEZI</name>
<evidence type="ECO:0000256" key="3">
    <source>
        <dbReference type="ARBA" id="ARBA00022692"/>
    </source>
</evidence>
<organism evidence="9 10">
    <name type="scientific">Podospora pseudopauciseta</name>
    <dbReference type="NCBI Taxonomy" id="2093780"/>
    <lineage>
        <taxon>Eukaryota</taxon>
        <taxon>Fungi</taxon>
        <taxon>Dikarya</taxon>
        <taxon>Ascomycota</taxon>
        <taxon>Pezizomycotina</taxon>
        <taxon>Sordariomycetes</taxon>
        <taxon>Sordariomycetidae</taxon>
        <taxon>Sordariales</taxon>
        <taxon>Podosporaceae</taxon>
        <taxon>Podospora</taxon>
    </lineage>
</organism>
<keyword evidence="2 7" id="KW-0813">Transport</keyword>
<dbReference type="PANTHER" id="PTHR31064">
    <property type="entry name" value="POTASSIUM TRANSPORT PROTEIN DDB_G0292412-RELATED"/>
    <property type="match status" value="1"/>
</dbReference>
<accession>A0ABR0H8N6</accession>
<dbReference type="InterPro" id="IPR051143">
    <property type="entry name" value="TrkH_K-transport"/>
</dbReference>
<dbReference type="InterPro" id="IPR003445">
    <property type="entry name" value="Cat_transpt"/>
</dbReference>
<protein>
    <recommendedName>
        <fullName evidence="7">Potassium transport protein</fullName>
    </recommendedName>
</protein>
<feature type="region of interest" description="Disordered" evidence="8">
    <location>
        <begin position="704"/>
        <end position="730"/>
    </location>
</feature>
<sequence>MSRRRRELAQNHPRTVVLISRCRSWLPPLNFITIHYAYFISVCLVSSLVFWGSSSPAWSISYTDSLFLVVSAMTEAGLNTVNLSQLTTWQQSLLFLLIIFGSSIWVSIWTVMTRKHAFEQRFRDVIQSERRRRTSHGGSALSLGRLPNFRSSWRSLSSHTAQHQPAAYRLSSMDNQHVSLPQTNRPEADATTNFGGACINGEASENTNPTHIAFVDTHLPDMQVHNGIKATSTAAQHVPLDNQPVYRSVLAHGRPEEGTKCHSGMRSFLTHRSSNRNAQFYDLTNEEREQLGGCEYRALKVLALLVPVYFVLWQSLGCIALGAWINNNQAELPLRNGINPWWLGIFNGASAFNNSGMSLLDANMIPFQNSCFVLVTMGLMILAGNTAYPVFLRLSVWSLLRLLSLVTREEEYNPLKDTLKFILQYPRRIYTSLFPARATWWLLFMLVLLNSIDWVAFEVLNIGNPPIENIPPGSRVLDGLFQAIAVRSGGFYVVPIPSVYIGLQVLYVIMMYISAYPVVVTMRHSNVYEERSLGIYVEDDAPDSDPEQSPLPHHGPPPSRVSPQGGLSALHRAFSWTVTCHGVGARSPSSLRRPESRISFISQQIHGQLAHDLWWLSLAILVIVTINTSNFMADPINFSVFNVIFEVVSAYGCVGISVGVPHDSYSFCGGWHPVSKLLLCVVMLRGRHRGLPVALDRAVRLPGEELEQEEEEDHQIRMSMGGNRRVSSEA</sequence>
<keyword evidence="3 7" id="KW-0812">Transmembrane</keyword>
<keyword evidence="6 7" id="KW-0472">Membrane</keyword>
<evidence type="ECO:0000313" key="9">
    <source>
        <dbReference type="EMBL" id="KAK4664413.1"/>
    </source>
</evidence>
<dbReference type="EMBL" id="JAFFHB010000007">
    <property type="protein sequence ID" value="KAK4664413.1"/>
    <property type="molecule type" value="Genomic_DNA"/>
</dbReference>
<feature type="transmembrane region" description="Helical" evidence="7">
    <location>
        <begin position="613"/>
        <end position="633"/>
    </location>
</feature>
<feature type="transmembrane region" description="Helical" evidence="7">
    <location>
        <begin position="29"/>
        <end position="51"/>
    </location>
</feature>
<comment type="caution">
    <text evidence="9">The sequence shown here is derived from an EMBL/GenBank/DDBJ whole genome shotgun (WGS) entry which is preliminary data.</text>
</comment>
<feature type="transmembrane region" description="Helical" evidence="7">
    <location>
        <begin position="499"/>
        <end position="519"/>
    </location>
</feature>
<evidence type="ECO:0000256" key="5">
    <source>
        <dbReference type="ARBA" id="ARBA00023065"/>
    </source>
</evidence>
<gene>
    <name evidence="9" type="ORF">QC763_505260</name>
</gene>
<evidence type="ECO:0000256" key="6">
    <source>
        <dbReference type="ARBA" id="ARBA00023136"/>
    </source>
</evidence>
<reference evidence="9 10" key="1">
    <citation type="journal article" date="2023" name="bioRxiv">
        <title>High-quality genome assemblies of four members of thePodospora anserinaspecies complex.</title>
        <authorList>
            <person name="Ament-Velasquez S.L."/>
            <person name="Vogan A.A."/>
            <person name="Wallerman O."/>
            <person name="Hartmann F."/>
            <person name="Gautier V."/>
            <person name="Silar P."/>
            <person name="Giraud T."/>
            <person name="Johannesson H."/>
        </authorList>
    </citation>
    <scope>NUCLEOTIDE SEQUENCE [LARGE SCALE GENOMIC DNA]</scope>
    <source>
        <strain evidence="9 10">CBS 411.78</strain>
    </source>
</reference>
<feature type="transmembrane region" description="Helical" evidence="7">
    <location>
        <begin position="438"/>
        <end position="457"/>
    </location>
</feature>
<dbReference type="PIRSF" id="PIRSF002450">
    <property type="entry name" value="K+_transpter_TRK"/>
    <property type="match status" value="1"/>
</dbReference>
<dbReference type="GeneID" id="87933463"/>
<evidence type="ECO:0000256" key="4">
    <source>
        <dbReference type="ARBA" id="ARBA00022989"/>
    </source>
</evidence>
<evidence type="ECO:0000256" key="2">
    <source>
        <dbReference type="ARBA" id="ARBA00022448"/>
    </source>
</evidence>
<evidence type="ECO:0000256" key="1">
    <source>
        <dbReference type="ARBA" id="ARBA00004141"/>
    </source>
</evidence>
<keyword evidence="5 7" id="KW-0406">Ion transport</keyword>
<feature type="transmembrane region" description="Helical" evidence="7">
    <location>
        <begin position="367"/>
        <end position="391"/>
    </location>
</feature>
<proteinExistence type="inferred from homology"/>
<evidence type="ECO:0000256" key="8">
    <source>
        <dbReference type="SAM" id="MobiDB-lite"/>
    </source>
</evidence>
<dbReference type="Pfam" id="PF02386">
    <property type="entry name" value="TrkH"/>
    <property type="match status" value="1"/>
</dbReference>